<evidence type="ECO:0000313" key="4">
    <source>
        <dbReference type="Proteomes" id="UP000575397"/>
    </source>
</evidence>
<organism evidence="3 4">
    <name type="scientific">Mobiluncus mulieris</name>
    <dbReference type="NCBI Taxonomy" id="2052"/>
    <lineage>
        <taxon>Bacteria</taxon>
        <taxon>Bacillati</taxon>
        <taxon>Actinomycetota</taxon>
        <taxon>Actinomycetes</taxon>
        <taxon>Actinomycetales</taxon>
        <taxon>Actinomycetaceae</taxon>
        <taxon>Mobiluncus</taxon>
    </lineage>
</organism>
<proteinExistence type="predicted"/>
<sequence length="232" mass="25501">MFRFQQVTLGDIALVILAGLCAWAVIPGMGPELANLPTPGFSCQVKPHSKVDVVDAWQELCSLRLRQDSGPGGYKRDFFGGWKDLDHDGCDTRAEILARDFRHARFDSAKPCRLVGGVFHDPYTGKTTSFTAAPGAVVQIDHVVALGDAWASGANQWSNAQRQKYANDPAVLLAADGKANQDKGKLAADGWMPQNKNFRCAYARQQINIKYRWDLSVTPPERQALLLALSRC</sequence>
<dbReference type="PANTHER" id="PTHR24094">
    <property type="entry name" value="SECRETED PROTEIN"/>
    <property type="match status" value="1"/>
</dbReference>
<dbReference type="Proteomes" id="UP000575397">
    <property type="component" value="Unassembled WGS sequence"/>
</dbReference>
<dbReference type="Pfam" id="PF07510">
    <property type="entry name" value="GmrSD_C"/>
    <property type="match status" value="1"/>
</dbReference>
<comment type="caution">
    <text evidence="3">The sequence shown here is derived from an EMBL/GenBank/DDBJ whole genome shotgun (WGS) entry which is preliminary data.</text>
</comment>
<keyword evidence="1" id="KW-1133">Transmembrane helix</keyword>
<name>A0A7Y0US10_9ACTO</name>
<evidence type="ECO:0000259" key="2">
    <source>
        <dbReference type="Pfam" id="PF07510"/>
    </source>
</evidence>
<dbReference type="AlphaFoldDB" id="A0A7Y0US10"/>
<evidence type="ECO:0000256" key="1">
    <source>
        <dbReference type="SAM" id="Phobius"/>
    </source>
</evidence>
<dbReference type="InterPro" id="IPR011089">
    <property type="entry name" value="GmrSD_C"/>
</dbReference>
<dbReference type="PANTHER" id="PTHR24094:SF15">
    <property type="entry name" value="AMP-DEPENDENT SYNTHETASE_LIGASE DOMAIN-CONTAINING PROTEIN-RELATED"/>
    <property type="match status" value="1"/>
</dbReference>
<dbReference type="RefSeq" id="WP_169762172.1">
    <property type="nucleotide sequence ID" value="NZ_JABCUQ010000001.1"/>
</dbReference>
<reference evidence="3 4" key="1">
    <citation type="submission" date="2020-04" db="EMBL/GenBank/DDBJ databases">
        <title>Antimicrobial susceptibility and clonality of vaginal-derived multi-drug resistant Mobiluncus isolates in China.</title>
        <authorList>
            <person name="Zhang X."/>
        </authorList>
    </citation>
    <scope>NUCLEOTIDE SEQUENCE [LARGE SCALE GENOMIC DNA]</scope>
    <source>
        <strain evidence="3 4">12</strain>
    </source>
</reference>
<evidence type="ECO:0000313" key="3">
    <source>
        <dbReference type="EMBL" id="NMX02661.1"/>
    </source>
</evidence>
<accession>A0A7Y0US10</accession>
<keyword evidence="3" id="KW-0255">Endonuclease</keyword>
<gene>
    <name evidence="3" type="ORF">HHJ77_01605</name>
</gene>
<keyword evidence="3" id="KW-0540">Nuclease</keyword>
<dbReference type="EMBL" id="JABCUS010000003">
    <property type="protein sequence ID" value="NMX02661.1"/>
    <property type="molecule type" value="Genomic_DNA"/>
</dbReference>
<keyword evidence="3" id="KW-0378">Hydrolase</keyword>
<keyword evidence="1" id="KW-0472">Membrane</keyword>
<keyword evidence="1" id="KW-0812">Transmembrane</keyword>
<protein>
    <submittedName>
        <fullName evidence="3">HNH endonuclease</fullName>
    </submittedName>
</protein>
<feature type="domain" description="GmrSD restriction endonucleases C-terminal" evidence="2">
    <location>
        <begin position="92"/>
        <end position="225"/>
    </location>
</feature>
<feature type="transmembrane region" description="Helical" evidence="1">
    <location>
        <begin position="12"/>
        <end position="30"/>
    </location>
</feature>
<dbReference type="GO" id="GO:0004519">
    <property type="term" value="F:endonuclease activity"/>
    <property type="evidence" value="ECO:0007669"/>
    <property type="project" value="UniProtKB-KW"/>
</dbReference>